<comment type="subunit">
    <text evidence="1">Monomer.</text>
</comment>
<dbReference type="SUPFAM" id="SSF52833">
    <property type="entry name" value="Thioredoxin-like"/>
    <property type="match status" value="1"/>
</dbReference>
<dbReference type="InterPro" id="IPR024706">
    <property type="entry name" value="Peroxiredoxin_AhpC-typ"/>
</dbReference>
<keyword evidence="7" id="KW-0676">Redox-active center</keyword>
<evidence type="ECO:0000256" key="6">
    <source>
        <dbReference type="ARBA" id="ARBA00023157"/>
    </source>
</evidence>
<dbReference type="GO" id="GO:0005737">
    <property type="term" value="C:cytoplasm"/>
    <property type="evidence" value="ECO:0007669"/>
    <property type="project" value="TreeGrafter"/>
</dbReference>
<keyword evidence="6" id="KW-1015">Disulfide bond</keyword>
<keyword evidence="4" id="KW-0049">Antioxidant</keyword>
<dbReference type="InterPro" id="IPR050924">
    <property type="entry name" value="Peroxiredoxin_BCP/PrxQ"/>
</dbReference>
<dbReference type="AlphaFoldDB" id="A0A1W1DB30"/>
<name>A0A1W1DB30_9ZZZZ</name>
<dbReference type="Pfam" id="PF00578">
    <property type="entry name" value="AhpC-TSA"/>
    <property type="match status" value="1"/>
</dbReference>
<evidence type="ECO:0000256" key="4">
    <source>
        <dbReference type="ARBA" id="ARBA00022862"/>
    </source>
</evidence>
<evidence type="ECO:0000256" key="7">
    <source>
        <dbReference type="ARBA" id="ARBA00023284"/>
    </source>
</evidence>
<proteinExistence type="inferred from homology"/>
<dbReference type="GO" id="GO:0008379">
    <property type="term" value="F:thioredoxin peroxidase activity"/>
    <property type="evidence" value="ECO:0007669"/>
    <property type="project" value="TreeGrafter"/>
</dbReference>
<dbReference type="FunFam" id="3.40.30.10:FF:000007">
    <property type="entry name" value="Thioredoxin-dependent thiol peroxidase"/>
    <property type="match status" value="1"/>
</dbReference>
<evidence type="ECO:0000259" key="11">
    <source>
        <dbReference type="PROSITE" id="PS51352"/>
    </source>
</evidence>
<evidence type="ECO:0000256" key="3">
    <source>
        <dbReference type="ARBA" id="ARBA00022559"/>
    </source>
</evidence>
<sequence length="174" mass="19743">MSFAFIKKIIAMFSLFALFSQSQASIQLGKSAPNFTLIDQYNTQHTLSDYQDQWVVLYFYPKDDTPGCTTEACSFRDAINHIVAKRAIVFGISLDDMESHQQFSKKNKLPFSILSDPDGKVAKQYDSLSDYWIIKFAKRNSFIVNPAGNIVKIYKGVDPQTHVQEVLKDLSALQ</sequence>
<dbReference type="GO" id="GO:0045454">
    <property type="term" value="P:cell redox homeostasis"/>
    <property type="evidence" value="ECO:0007669"/>
    <property type="project" value="TreeGrafter"/>
</dbReference>
<dbReference type="EC" id="1.11.1.24" evidence="2"/>
<dbReference type="InterPro" id="IPR013766">
    <property type="entry name" value="Thioredoxin_domain"/>
</dbReference>
<accession>A0A1W1DB30</accession>
<reference evidence="12" key="1">
    <citation type="submission" date="2016-10" db="EMBL/GenBank/DDBJ databases">
        <authorList>
            <person name="de Groot N.N."/>
        </authorList>
    </citation>
    <scope>NUCLEOTIDE SEQUENCE</scope>
</reference>
<feature type="domain" description="Thioredoxin" evidence="11">
    <location>
        <begin position="26"/>
        <end position="174"/>
    </location>
</feature>
<evidence type="ECO:0000256" key="9">
    <source>
        <dbReference type="ARBA" id="ARBA00038489"/>
    </source>
</evidence>
<keyword evidence="5 12" id="KW-0560">Oxidoreductase</keyword>
<dbReference type="EMBL" id="FPHQ01000218">
    <property type="protein sequence ID" value="SFV77819.1"/>
    <property type="molecule type" value="Genomic_DNA"/>
</dbReference>
<dbReference type="GO" id="GO:0034599">
    <property type="term" value="P:cellular response to oxidative stress"/>
    <property type="evidence" value="ECO:0007669"/>
    <property type="project" value="TreeGrafter"/>
</dbReference>
<protein>
    <recommendedName>
        <fullName evidence="2">thioredoxin-dependent peroxiredoxin</fullName>
        <ecNumber evidence="2">1.11.1.24</ecNumber>
    </recommendedName>
    <alternativeName>
        <fullName evidence="8">Thioredoxin peroxidase</fullName>
    </alternativeName>
</protein>
<dbReference type="PIRSF" id="PIRSF000239">
    <property type="entry name" value="AHPC"/>
    <property type="match status" value="1"/>
</dbReference>
<dbReference type="InterPro" id="IPR000866">
    <property type="entry name" value="AhpC/TSA"/>
</dbReference>
<evidence type="ECO:0000256" key="8">
    <source>
        <dbReference type="ARBA" id="ARBA00032824"/>
    </source>
</evidence>
<evidence type="ECO:0000256" key="1">
    <source>
        <dbReference type="ARBA" id="ARBA00011245"/>
    </source>
</evidence>
<evidence type="ECO:0000256" key="10">
    <source>
        <dbReference type="ARBA" id="ARBA00049091"/>
    </source>
</evidence>
<evidence type="ECO:0000313" key="12">
    <source>
        <dbReference type="EMBL" id="SFV77819.1"/>
    </source>
</evidence>
<comment type="catalytic activity">
    <reaction evidence="10">
        <text>a hydroperoxide + [thioredoxin]-dithiol = an alcohol + [thioredoxin]-disulfide + H2O</text>
        <dbReference type="Rhea" id="RHEA:62620"/>
        <dbReference type="Rhea" id="RHEA-COMP:10698"/>
        <dbReference type="Rhea" id="RHEA-COMP:10700"/>
        <dbReference type="ChEBI" id="CHEBI:15377"/>
        <dbReference type="ChEBI" id="CHEBI:29950"/>
        <dbReference type="ChEBI" id="CHEBI:30879"/>
        <dbReference type="ChEBI" id="CHEBI:35924"/>
        <dbReference type="ChEBI" id="CHEBI:50058"/>
        <dbReference type="EC" id="1.11.1.24"/>
    </reaction>
</comment>
<evidence type="ECO:0000256" key="2">
    <source>
        <dbReference type="ARBA" id="ARBA00013017"/>
    </source>
</evidence>
<dbReference type="PANTHER" id="PTHR42801:SF4">
    <property type="entry name" value="AHPC_TSA FAMILY PROTEIN"/>
    <property type="match status" value="1"/>
</dbReference>
<keyword evidence="3 12" id="KW-0575">Peroxidase</keyword>
<dbReference type="PROSITE" id="PS51352">
    <property type="entry name" value="THIOREDOXIN_2"/>
    <property type="match status" value="1"/>
</dbReference>
<gene>
    <name evidence="12" type="ORF">MNB_SUP05-10-555</name>
</gene>
<comment type="similarity">
    <text evidence="9">Belongs to the peroxiredoxin family. BCP/PrxQ subfamily.</text>
</comment>
<dbReference type="Gene3D" id="3.40.30.10">
    <property type="entry name" value="Glutaredoxin"/>
    <property type="match status" value="1"/>
</dbReference>
<dbReference type="CDD" id="cd03017">
    <property type="entry name" value="PRX_BCP"/>
    <property type="match status" value="1"/>
</dbReference>
<dbReference type="PANTHER" id="PTHR42801">
    <property type="entry name" value="THIOREDOXIN-DEPENDENT PEROXIDE REDUCTASE"/>
    <property type="match status" value="1"/>
</dbReference>
<dbReference type="InterPro" id="IPR036249">
    <property type="entry name" value="Thioredoxin-like_sf"/>
</dbReference>
<evidence type="ECO:0000256" key="5">
    <source>
        <dbReference type="ARBA" id="ARBA00023002"/>
    </source>
</evidence>
<organism evidence="12">
    <name type="scientific">hydrothermal vent metagenome</name>
    <dbReference type="NCBI Taxonomy" id="652676"/>
    <lineage>
        <taxon>unclassified sequences</taxon>
        <taxon>metagenomes</taxon>
        <taxon>ecological metagenomes</taxon>
    </lineage>
</organism>